<dbReference type="SUPFAM" id="SSF81383">
    <property type="entry name" value="F-box domain"/>
    <property type="match status" value="1"/>
</dbReference>
<dbReference type="WBParaSite" id="SVE_0805900.1">
    <property type="protein sequence ID" value="SVE_0805900.1"/>
    <property type="gene ID" value="SVE_0805900"/>
</dbReference>
<protein>
    <submittedName>
        <fullName evidence="3">F-box domain-containing protein</fullName>
    </submittedName>
</protein>
<sequence>MTATPDNLSLLPDHVLVNVFKYVGWKDLVNVRLTCKQFDVIIHKKDHYMQKAKLCFLDVNFLPHLNSEKEIRITYKICNESNGQDCVHHDRVGKKSLCYENLEDFRNFLKGCDFTKLYQLSFGLYKDTNALKLFNEYYTPGDDLKYVFLEDYCDRVKKDPIDVLNFISKIRDTEYMNVTLNFKNENLPKDFKFPVMRSLKKFCLLESNGTNFVTPEMATHLIYNTKDGCVFNLNLNNEYLYEDITKSLFRRSPSRYGNGCRCRSYTLRFYRKSPFTDGDRRFYDNHFVRNKYFHVYYADEQFSQYNFVGSKECYKCHMDYYQSYNIRSIFTYLYDCWNEILFLRNY</sequence>
<evidence type="ECO:0000313" key="3">
    <source>
        <dbReference type="WBParaSite" id="SVE_0805900.1"/>
    </source>
</evidence>
<dbReference type="SMART" id="SM00256">
    <property type="entry name" value="FBOX"/>
    <property type="match status" value="1"/>
</dbReference>
<evidence type="ECO:0000313" key="2">
    <source>
        <dbReference type="Proteomes" id="UP000035680"/>
    </source>
</evidence>
<dbReference type="InterPro" id="IPR036047">
    <property type="entry name" value="F-box-like_dom_sf"/>
</dbReference>
<evidence type="ECO:0000259" key="1">
    <source>
        <dbReference type="PROSITE" id="PS50181"/>
    </source>
</evidence>
<dbReference type="CDD" id="cd09917">
    <property type="entry name" value="F-box_SF"/>
    <property type="match status" value="1"/>
</dbReference>
<name>A0A0K0FGQ4_STRVS</name>
<dbReference type="InterPro" id="IPR001810">
    <property type="entry name" value="F-box_dom"/>
</dbReference>
<feature type="domain" description="F-box" evidence="1">
    <location>
        <begin position="5"/>
        <end position="52"/>
    </location>
</feature>
<organism evidence="2 3">
    <name type="scientific">Strongyloides venezuelensis</name>
    <name type="common">Threadworm</name>
    <dbReference type="NCBI Taxonomy" id="75913"/>
    <lineage>
        <taxon>Eukaryota</taxon>
        <taxon>Metazoa</taxon>
        <taxon>Ecdysozoa</taxon>
        <taxon>Nematoda</taxon>
        <taxon>Chromadorea</taxon>
        <taxon>Rhabditida</taxon>
        <taxon>Tylenchina</taxon>
        <taxon>Panagrolaimomorpha</taxon>
        <taxon>Strongyloidoidea</taxon>
        <taxon>Strongyloididae</taxon>
        <taxon>Strongyloides</taxon>
    </lineage>
</organism>
<accession>A0A0K0FGQ4</accession>
<dbReference type="AlphaFoldDB" id="A0A0K0FGQ4"/>
<dbReference type="PROSITE" id="PS50181">
    <property type="entry name" value="FBOX"/>
    <property type="match status" value="1"/>
</dbReference>
<dbReference type="Proteomes" id="UP000035680">
    <property type="component" value="Unassembled WGS sequence"/>
</dbReference>
<dbReference type="Pfam" id="PF12937">
    <property type="entry name" value="F-box-like"/>
    <property type="match status" value="1"/>
</dbReference>
<reference evidence="2" key="1">
    <citation type="submission" date="2014-07" db="EMBL/GenBank/DDBJ databases">
        <authorList>
            <person name="Martin A.A"/>
            <person name="De Silva N."/>
        </authorList>
    </citation>
    <scope>NUCLEOTIDE SEQUENCE</scope>
</reference>
<dbReference type="Gene3D" id="1.20.1280.50">
    <property type="match status" value="1"/>
</dbReference>
<proteinExistence type="predicted"/>
<keyword evidence="2" id="KW-1185">Reference proteome</keyword>
<reference evidence="3" key="2">
    <citation type="submission" date="2015-08" db="UniProtKB">
        <authorList>
            <consortium name="WormBaseParasite"/>
        </authorList>
    </citation>
    <scope>IDENTIFICATION</scope>
</reference>